<dbReference type="Pfam" id="PF00639">
    <property type="entry name" value="Rotamase"/>
    <property type="match status" value="1"/>
</dbReference>
<evidence type="ECO:0000313" key="8">
    <source>
        <dbReference type="Proteomes" id="UP000053268"/>
    </source>
</evidence>
<dbReference type="GO" id="GO:0003755">
    <property type="term" value="F:peptidyl-prolyl cis-trans isomerase activity"/>
    <property type="evidence" value="ECO:0007669"/>
    <property type="project" value="UniProtKB-UniRule"/>
</dbReference>
<dbReference type="InterPro" id="IPR046357">
    <property type="entry name" value="PPIase_dom_sf"/>
</dbReference>
<name>A0A194PRP7_PAPXU</name>
<dbReference type="InterPro" id="IPR051370">
    <property type="entry name" value="PPIase_Pin1"/>
</dbReference>
<gene>
    <name evidence="7" type="ORF">RR46_06855</name>
</gene>
<dbReference type="STRING" id="66420.A0A194PRP7"/>
<dbReference type="PROSITE" id="PS50198">
    <property type="entry name" value="PPIC_PPIASE_2"/>
    <property type="match status" value="1"/>
</dbReference>
<comment type="catalytic activity">
    <reaction evidence="1 5">
        <text>[protein]-peptidylproline (omega=180) = [protein]-peptidylproline (omega=0)</text>
        <dbReference type="Rhea" id="RHEA:16237"/>
        <dbReference type="Rhea" id="RHEA-COMP:10747"/>
        <dbReference type="Rhea" id="RHEA-COMP:10748"/>
        <dbReference type="ChEBI" id="CHEBI:83833"/>
        <dbReference type="ChEBI" id="CHEBI:83834"/>
        <dbReference type="EC" id="5.2.1.8"/>
    </reaction>
</comment>
<feature type="domain" description="PpiC" evidence="6">
    <location>
        <begin position="62"/>
        <end position="177"/>
    </location>
</feature>
<dbReference type="InterPro" id="IPR036020">
    <property type="entry name" value="WW_dom_sf"/>
</dbReference>
<dbReference type="Proteomes" id="UP000053268">
    <property type="component" value="Unassembled WGS sequence"/>
</dbReference>
<dbReference type="InterPro" id="IPR000297">
    <property type="entry name" value="PPIase_PpiC"/>
</dbReference>
<dbReference type="SUPFAM" id="SSF51045">
    <property type="entry name" value="WW domain"/>
    <property type="match status" value="1"/>
</dbReference>
<organism evidence="7 8">
    <name type="scientific">Papilio xuthus</name>
    <name type="common">Asian swallowtail butterfly</name>
    <dbReference type="NCBI Taxonomy" id="66420"/>
    <lineage>
        <taxon>Eukaryota</taxon>
        <taxon>Metazoa</taxon>
        <taxon>Ecdysozoa</taxon>
        <taxon>Arthropoda</taxon>
        <taxon>Hexapoda</taxon>
        <taxon>Insecta</taxon>
        <taxon>Pterygota</taxon>
        <taxon>Neoptera</taxon>
        <taxon>Endopterygota</taxon>
        <taxon>Lepidoptera</taxon>
        <taxon>Glossata</taxon>
        <taxon>Ditrysia</taxon>
        <taxon>Papilionoidea</taxon>
        <taxon>Papilionidae</taxon>
        <taxon>Papilioninae</taxon>
        <taxon>Papilio</taxon>
    </lineage>
</organism>
<sequence>MAPKRPVPLGWGLRVSRTWGKLFYCNLITGDFQLTKPTSMASLCTDEEFSLSDEGPLRKKKPKMIQVRHILVKHYLSDHSPMCRVLNGEYTIRSPTEAYERAIDIRIEILTERCPFDIAAYRYSESSTAFKGGKLDPIYKGHDMDEAFEEAAFALQIGEISQPVETNVGYHIIQRIL</sequence>
<evidence type="ECO:0000256" key="1">
    <source>
        <dbReference type="ARBA" id="ARBA00000971"/>
    </source>
</evidence>
<dbReference type="GO" id="GO:0005829">
    <property type="term" value="C:cytosol"/>
    <property type="evidence" value="ECO:0007669"/>
    <property type="project" value="TreeGrafter"/>
</dbReference>
<evidence type="ECO:0000256" key="3">
    <source>
        <dbReference type="ARBA" id="ARBA00023235"/>
    </source>
</evidence>
<keyword evidence="3 4" id="KW-0413">Isomerase</keyword>
<dbReference type="Gene3D" id="3.10.50.40">
    <property type="match status" value="1"/>
</dbReference>
<protein>
    <recommendedName>
        <fullName evidence="5">Peptidyl-prolyl cis-trans isomerase</fullName>
        <ecNumber evidence="5">5.2.1.8</ecNumber>
    </recommendedName>
</protein>
<dbReference type="PANTHER" id="PTHR10657:SF4">
    <property type="entry name" value="PEPTIDYL-PROLYL CIS-TRANS ISOMERASE-RELATED"/>
    <property type="match status" value="1"/>
</dbReference>
<dbReference type="AlphaFoldDB" id="A0A194PRP7"/>
<evidence type="ECO:0000256" key="2">
    <source>
        <dbReference type="ARBA" id="ARBA00023110"/>
    </source>
</evidence>
<proteinExistence type="predicted"/>
<dbReference type="EMBL" id="KQ459594">
    <property type="protein sequence ID" value="KPI96121.1"/>
    <property type="molecule type" value="Genomic_DNA"/>
</dbReference>
<dbReference type="GO" id="GO:0005634">
    <property type="term" value="C:nucleus"/>
    <property type="evidence" value="ECO:0007669"/>
    <property type="project" value="TreeGrafter"/>
</dbReference>
<evidence type="ECO:0000256" key="4">
    <source>
        <dbReference type="PROSITE-ProRule" id="PRU00278"/>
    </source>
</evidence>
<keyword evidence="2 4" id="KW-0697">Rotamase</keyword>
<dbReference type="PANTHER" id="PTHR10657">
    <property type="entry name" value="PEPTIDYL-PROLYL CIS-TRANS ISOMERASE"/>
    <property type="match status" value="1"/>
</dbReference>
<evidence type="ECO:0000256" key="5">
    <source>
        <dbReference type="RuleBase" id="RU363014"/>
    </source>
</evidence>
<reference evidence="7 8" key="1">
    <citation type="journal article" date="2015" name="Nat. Commun.">
        <title>Outbred genome sequencing and CRISPR/Cas9 gene editing in butterflies.</title>
        <authorList>
            <person name="Li X."/>
            <person name="Fan D."/>
            <person name="Zhang W."/>
            <person name="Liu G."/>
            <person name="Zhang L."/>
            <person name="Zhao L."/>
            <person name="Fang X."/>
            <person name="Chen L."/>
            <person name="Dong Y."/>
            <person name="Chen Y."/>
            <person name="Ding Y."/>
            <person name="Zhao R."/>
            <person name="Feng M."/>
            <person name="Zhu Y."/>
            <person name="Feng Y."/>
            <person name="Jiang X."/>
            <person name="Zhu D."/>
            <person name="Xiang H."/>
            <person name="Feng X."/>
            <person name="Li S."/>
            <person name="Wang J."/>
            <person name="Zhang G."/>
            <person name="Kronforst M.R."/>
            <person name="Wang W."/>
        </authorList>
    </citation>
    <scope>NUCLEOTIDE SEQUENCE [LARGE SCALE GENOMIC DNA]</scope>
    <source>
        <strain evidence="7">Ya'a_city_454_Px</strain>
        <tissue evidence="7">Whole body</tissue>
    </source>
</reference>
<dbReference type="EC" id="5.2.1.8" evidence="5"/>
<accession>A0A194PRP7</accession>
<evidence type="ECO:0000259" key="6">
    <source>
        <dbReference type="PROSITE" id="PS50198"/>
    </source>
</evidence>
<keyword evidence="8" id="KW-1185">Reference proteome</keyword>
<dbReference type="SUPFAM" id="SSF54534">
    <property type="entry name" value="FKBP-like"/>
    <property type="match status" value="1"/>
</dbReference>
<evidence type="ECO:0000313" key="7">
    <source>
        <dbReference type="EMBL" id="KPI96121.1"/>
    </source>
</evidence>